<dbReference type="PANTHER" id="PTHR43758">
    <property type="entry name" value="7,8-DIHYDRO-8-OXOGUANINE TRIPHOSPHATASE"/>
    <property type="match status" value="1"/>
</dbReference>
<keyword evidence="6" id="KW-0963">Cytoplasm</keyword>
<dbReference type="GO" id="GO:0008828">
    <property type="term" value="F:dATP diphosphatase activity"/>
    <property type="evidence" value="ECO:0007669"/>
    <property type="project" value="UniProtKB-EC"/>
</dbReference>
<evidence type="ECO:0000256" key="8">
    <source>
        <dbReference type="ARBA" id="ARBA00022801"/>
    </source>
</evidence>
<evidence type="ECO:0000256" key="15">
    <source>
        <dbReference type="ARBA" id="ARBA00024596"/>
    </source>
</evidence>
<dbReference type="GO" id="GO:0046872">
    <property type="term" value="F:metal ion binding"/>
    <property type="evidence" value="ECO:0007669"/>
    <property type="project" value="UniProtKB-KW"/>
</dbReference>
<evidence type="ECO:0000256" key="27">
    <source>
        <dbReference type="RuleBase" id="RU003476"/>
    </source>
</evidence>
<keyword evidence="7" id="KW-0479">Metal-binding</keyword>
<evidence type="ECO:0000256" key="22">
    <source>
        <dbReference type="ARBA" id="ARBA00032071"/>
    </source>
</evidence>
<organism evidence="29 30">
    <name type="scientific">Trametes pubescens</name>
    <name type="common">White-rot fungus</name>
    <dbReference type="NCBI Taxonomy" id="154538"/>
    <lineage>
        <taxon>Eukaryota</taxon>
        <taxon>Fungi</taxon>
        <taxon>Dikarya</taxon>
        <taxon>Basidiomycota</taxon>
        <taxon>Agaricomycotina</taxon>
        <taxon>Agaricomycetes</taxon>
        <taxon>Polyporales</taxon>
        <taxon>Polyporaceae</taxon>
        <taxon>Trametes</taxon>
    </lineage>
</organism>
<evidence type="ECO:0000256" key="19">
    <source>
        <dbReference type="ARBA" id="ARBA00030634"/>
    </source>
</evidence>
<dbReference type="InterPro" id="IPR003563">
    <property type="entry name" value="8ODP"/>
</dbReference>
<dbReference type="PROSITE" id="PS51462">
    <property type="entry name" value="NUDIX"/>
    <property type="match status" value="1"/>
</dbReference>
<evidence type="ECO:0000256" key="4">
    <source>
        <dbReference type="ARBA" id="ARBA00005582"/>
    </source>
</evidence>
<comment type="similarity">
    <text evidence="4 27">Belongs to the Nudix hydrolase family.</text>
</comment>
<keyword evidence="10" id="KW-0694">RNA-binding</keyword>
<name>A0A1M2VYM0_TRAPU</name>
<evidence type="ECO:0000256" key="14">
    <source>
        <dbReference type="ARBA" id="ARBA00024486"/>
    </source>
</evidence>
<dbReference type="GO" id="GO:0003723">
    <property type="term" value="F:RNA binding"/>
    <property type="evidence" value="ECO:0007669"/>
    <property type="project" value="UniProtKB-KW"/>
</dbReference>
<dbReference type="EMBL" id="MNAD01000453">
    <property type="protein sequence ID" value="OJT12709.1"/>
    <property type="molecule type" value="Genomic_DNA"/>
</dbReference>
<sequence>MVNIPPGITHDGPMVEVASGGVEHDWIKYEKVKEYTNAFVILNDQKVLLGLKKRGFGVGLWNGFGGKVDPGETPAQAAVRELEEEAGITAPLRQCGTLFFVENTMDAAFNISVFCAYEYSGTITESDEMRPEWFSIPEDLLPRTNPLTTVDHGDNAAALPPIPLSKMWADDEFWMPAMFGRRHFVGRADFGVDNKMIKWWFGAAPAATGDSV</sequence>
<dbReference type="PRINTS" id="PR00502">
    <property type="entry name" value="NUDIXFAMILY"/>
</dbReference>
<dbReference type="CDD" id="cd03427">
    <property type="entry name" value="NUDIX_MTH1_Nudt1"/>
    <property type="match status" value="1"/>
</dbReference>
<evidence type="ECO:0000256" key="18">
    <source>
        <dbReference type="ARBA" id="ARBA00029673"/>
    </source>
</evidence>
<dbReference type="AlphaFoldDB" id="A0A1M2VYM0"/>
<comment type="cofactor">
    <cofactor evidence="1">
        <name>Mg(2+)</name>
        <dbReference type="ChEBI" id="CHEBI:18420"/>
    </cofactor>
</comment>
<dbReference type="SUPFAM" id="SSF55811">
    <property type="entry name" value="Nudix"/>
    <property type="match status" value="1"/>
</dbReference>
<feature type="domain" description="Nudix hydrolase" evidence="28">
    <location>
        <begin position="32"/>
        <end position="163"/>
    </location>
</feature>
<evidence type="ECO:0000256" key="26">
    <source>
        <dbReference type="ARBA" id="ARBA00053094"/>
    </source>
</evidence>
<evidence type="ECO:0000256" key="25">
    <source>
        <dbReference type="ARBA" id="ARBA00049032"/>
    </source>
</evidence>
<dbReference type="OMA" id="MWADDEF"/>
<dbReference type="PROSITE" id="PS00893">
    <property type="entry name" value="NUDIX_BOX"/>
    <property type="match status" value="1"/>
</dbReference>
<keyword evidence="30" id="KW-1185">Reference proteome</keyword>
<dbReference type="GO" id="GO:0005737">
    <property type="term" value="C:cytoplasm"/>
    <property type="evidence" value="ECO:0007669"/>
    <property type="project" value="UniProtKB-SubCell"/>
</dbReference>
<gene>
    <name evidence="29" type="ORF">TRAPUB_10737</name>
</gene>
<dbReference type="Gene3D" id="3.90.79.10">
    <property type="entry name" value="Nucleoside Triphosphate Pyrophosphohydrolase"/>
    <property type="match status" value="1"/>
</dbReference>
<evidence type="ECO:0000313" key="29">
    <source>
        <dbReference type="EMBL" id="OJT12709.1"/>
    </source>
</evidence>
<dbReference type="Proteomes" id="UP000184267">
    <property type="component" value="Unassembled WGS sequence"/>
</dbReference>
<comment type="catalytic activity">
    <reaction evidence="25">
        <text>N(6)-methyl-dATP + H2O = N(6)-methyl-dAMP + diphosphate + H(+)</text>
        <dbReference type="Rhea" id="RHEA:67604"/>
        <dbReference type="ChEBI" id="CHEBI:15377"/>
        <dbReference type="ChEBI" id="CHEBI:15378"/>
        <dbReference type="ChEBI" id="CHEBI:33019"/>
        <dbReference type="ChEBI" id="CHEBI:169976"/>
        <dbReference type="ChEBI" id="CHEBI:172872"/>
    </reaction>
    <physiologicalReaction direction="left-to-right" evidence="25">
        <dbReference type="Rhea" id="RHEA:67605"/>
    </physiologicalReaction>
</comment>
<evidence type="ECO:0000256" key="16">
    <source>
        <dbReference type="ARBA" id="ARBA00026103"/>
    </source>
</evidence>
<comment type="catalytic activity">
    <reaction evidence="24">
        <text>O(6)-methyl-dGTP + H2O = O(6)-methyl-dGMP + diphosphate + H(+)</text>
        <dbReference type="Rhea" id="RHEA:67600"/>
        <dbReference type="ChEBI" id="CHEBI:15377"/>
        <dbReference type="ChEBI" id="CHEBI:15378"/>
        <dbReference type="ChEBI" id="CHEBI:33019"/>
        <dbReference type="ChEBI" id="CHEBI:169974"/>
        <dbReference type="ChEBI" id="CHEBI:169975"/>
    </reaction>
    <physiologicalReaction direction="left-to-right" evidence="24">
        <dbReference type="Rhea" id="RHEA:67601"/>
    </physiologicalReaction>
</comment>
<evidence type="ECO:0000256" key="23">
    <source>
        <dbReference type="ARBA" id="ARBA00048002"/>
    </source>
</evidence>
<dbReference type="GO" id="GO:0042262">
    <property type="term" value="P:DNA protection"/>
    <property type="evidence" value="ECO:0007669"/>
    <property type="project" value="InterPro"/>
</dbReference>
<comment type="subcellular location">
    <subcellularLocation>
        <location evidence="3">Cytoplasm</location>
    </subcellularLocation>
    <subcellularLocation>
        <location evidence="2">Nucleus</location>
    </subcellularLocation>
</comment>
<comment type="catalytic activity">
    <reaction evidence="13">
        <text>2-oxo-dATP + H2O = 2-oxo-dAMP + diphosphate + H(+)</text>
        <dbReference type="Rhea" id="RHEA:31583"/>
        <dbReference type="ChEBI" id="CHEBI:15377"/>
        <dbReference type="ChEBI" id="CHEBI:15378"/>
        <dbReference type="ChEBI" id="CHEBI:33019"/>
        <dbReference type="ChEBI" id="CHEBI:63212"/>
        <dbReference type="ChEBI" id="CHEBI:77897"/>
        <dbReference type="EC" id="3.6.1.56"/>
    </reaction>
    <physiologicalReaction direction="left-to-right" evidence="13">
        <dbReference type="Rhea" id="RHEA:31584"/>
    </physiologicalReaction>
</comment>
<dbReference type="PANTHER" id="PTHR43758:SF2">
    <property type="entry name" value="OXIDIZED PURINE NUCLEOSIDE TRIPHOSPHATE HYDROLASE"/>
    <property type="match status" value="1"/>
</dbReference>
<reference evidence="29 30" key="1">
    <citation type="submission" date="2016-10" db="EMBL/GenBank/DDBJ databases">
        <title>Genome sequence of the basidiomycete white-rot fungus Trametes pubescens.</title>
        <authorList>
            <person name="Makela M.R."/>
            <person name="Granchi Z."/>
            <person name="Peng M."/>
            <person name="De Vries R.P."/>
            <person name="Grigoriev I."/>
            <person name="Riley R."/>
            <person name="Hilden K."/>
        </authorList>
    </citation>
    <scope>NUCLEOTIDE SEQUENCE [LARGE SCALE GENOMIC DNA]</scope>
    <source>
        <strain evidence="29 30">FBCC735</strain>
    </source>
</reference>
<comment type="subunit">
    <text evidence="5">Monomer.</text>
</comment>
<evidence type="ECO:0000259" key="28">
    <source>
        <dbReference type="PROSITE" id="PS51462"/>
    </source>
</evidence>
<dbReference type="InterPro" id="IPR020476">
    <property type="entry name" value="Nudix_hydrolase"/>
</dbReference>
<dbReference type="EC" id="3.6.1.56" evidence="16"/>
<dbReference type="InterPro" id="IPR015797">
    <property type="entry name" value="NUDIX_hydrolase-like_dom_sf"/>
</dbReference>
<comment type="function">
    <text evidence="26">Oxidized purine nucleoside triphosphate hydrolase which is a prominent sanitizer of the oxidized nucleotide pool. Catalyzes the hydrolysis of 2-oxo-dATP (2-hydroxy-dATP) into 2-oxo-dAMP. Also has a significant hydrolase activity toward 2-oxo-ATP, 8-oxo-dGTP and 8-oxo-dATP. Through the hydrolysis of oxidized purine nucleoside triphosphates, prevents their incorporation into DNA and the subsequent transversions A:T to C:G and G:C to T:A. Also catalyzes the hydrolysis of methylated purine nucleoside triphosphate preventing their integration into DNA. Through this antimutagenic activity protects cells from oxidative stress.</text>
</comment>
<dbReference type="Pfam" id="PF00293">
    <property type="entry name" value="NUDIX"/>
    <property type="match status" value="1"/>
</dbReference>
<proteinExistence type="inferred from homology"/>
<dbReference type="OrthoDB" id="447842at2759"/>
<keyword evidence="9" id="KW-0460">Magnesium</keyword>
<comment type="catalytic activity">
    <reaction evidence="15">
        <text>2-oxo-ATP + H2O = 2-oxo-AMP + diphosphate + H(+)</text>
        <dbReference type="Rhea" id="RHEA:67392"/>
        <dbReference type="ChEBI" id="CHEBI:15377"/>
        <dbReference type="ChEBI" id="CHEBI:15378"/>
        <dbReference type="ChEBI" id="CHEBI:33019"/>
        <dbReference type="ChEBI" id="CHEBI:71395"/>
        <dbReference type="ChEBI" id="CHEBI:172878"/>
    </reaction>
    <physiologicalReaction direction="left-to-right" evidence="15">
        <dbReference type="Rhea" id="RHEA:67393"/>
    </physiologicalReaction>
</comment>
<protein>
    <recommendedName>
        <fullName evidence="17">Oxidized purine nucleoside triphosphate hydrolase</fullName>
        <ecNumber evidence="16">3.6.1.56</ecNumber>
    </recommendedName>
    <alternativeName>
        <fullName evidence="21">2-hydroxy-dATP diphosphatase</fullName>
    </alternativeName>
    <alternativeName>
        <fullName evidence="20">7,8-dihydro-8-oxoguanine triphosphatase</fullName>
    </alternativeName>
    <alternativeName>
        <fullName evidence="19">8-oxo-dGTPase</fullName>
    </alternativeName>
    <alternativeName>
        <fullName evidence="22">Methylated purine nucleoside triphosphate hydrolase</fullName>
    </alternativeName>
    <alternativeName>
        <fullName evidence="18">Nucleoside diphosphate-linked moiety X motif 1</fullName>
    </alternativeName>
</protein>
<keyword evidence="8 27" id="KW-0378">Hydrolase</keyword>
<dbReference type="InterPro" id="IPR000086">
    <property type="entry name" value="NUDIX_hydrolase_dom"/>
</dbReference>
<evidence type="ECO:0000256" key="24">
    <source>
        <dbReference type="ARBA" id="ARBA00048894"/>
    </source>
</evidence>
<evidence type="ECO:0000256" key="17">
    <source>
        <dbReference type="ARBA" id="ARBA00026218"/>
    </source>
</evidence>
<evidence type="ECO:0000256" key="6">
    <source>
        <dbReference type="ARBA" id="ARBA00022490"/>
    </source>
</evidence>
<evidence type="ECO:0000256" key="21">
    <source>
        <dbReference type="ARBA" id="ARBA00031927"/>
    </source>
</evidence>
<keyword evidence="11" id="KW-0539">Nucleus</keyword>
<evidence type="ECO:0000256" key="11">
    <source>
        <dbReference type="ARBA" id="ARBA00023242"/>
    </source>
</evidence>
<dbReference type="PRINTS" id="PR01403">
    <property type="entry name" value="8OXTPHPHTASE"/>
</dbReference>
<accession>A0A1M2VYM0</accession>
<evidence type="ECO:0000256" key="12">
    <source>
        <dbReference type="ARBA" id="ARBA00024448"/>
    </source>
</evidence>
<evidence type="ECO:0000256" key="13">
    <source>
        <dbReference type="ARBA" id="ARBA00024459"/>
    </source>
</evidence>
<evidence type="ECO:0000256" key="10">
    <source>
        <dbReference type="ARBA" id="ARBA00022884"/>
    </source>
</evidence>
<dbReference type="STRING" id="154538.A0A1M2VYM0"/>
<evidence type="ECO:0000313" key="30">
    <source>
        <dbReference type="Proteomes" id="UP000184267"/>
    </source>
</evidence>
<evidence type="ECO:0000256" key="1">
    <source>
        <dbReference type="ARBA" id="ARBA00001946"/>
    </source>
</evidence>
<evidence type="ECO:0000256" key="7">
    <source>
        <dbReference type="ARBA" id="ARBA00022723"/>
    </source>
</evidence>
<evidence type="ECO:0000256" key="2">
    <source>
        <dbReference type="ARBA" id="ARBA00004123"/>
    </source>
</evidence>
<comment type="catalytic activity">
    <reaction evidence="12">
        <text>8-oxo-dATP + H2O = 8-oxo-dAMP + diphosphate + H(+)</text>
        <dbReference type="Rhea" id="RHEA:65396"/>
        <dbReference type="ChEBI" id="CHEBI:15377"/>
        <dbReference type="ChEBI" id="CHEBI:15378"/>
        <dbReference type="ChEBI" id="CHEBI:33019"/>
        <dbReference type="ChEBI" id="CHEBI:71361"/>
        <dbReference type="ChEBI" id="CHEBI:172871"/>
    </reaction>
    <physiologicalReaction direction="left-to-right" evidence="12">
        <dbReference type="Rhea" id="RHEA:65397"/>
    </physiologicalReaction>
</comment>
<dbReference type="InterPro" id="IPR020084">
    <property type="entry name" value="NUDIX_hydrolase_CS"/>
</dbReference>
<evidence type="ECO:0000256" key="3">
    <source>
        <dbReference type="ARBA" id="ARBA00004496"/>
    </source>
</evidence>
<comment type="catalytic activity">
    <reaction evidence="14">
        <text>8-oxo-dGTP + H2O = 8-oxo-dGMP + diphosphate + H(+)</text>
        <dbReference type="Rhea" id="RHEA:31575"/>
        <dbReference type="ChEBI" id="CHEBI:15377"/>
        <dbReference type="ChEBI" id="CHEBI:15378"/>
        <dbReference type="ChEBI" id="CHEBI:33019"/>
        <dbReference type="ChEBI" id="CHEBI:63224"/>
        <dbReference type="ChEBI" id="CHEBI:77896"/>
    </reaction>
    <physiologicalReaction direction="left-to-right" evidence="14">
        <dbReference type="Rhea" id="RHEA:31576"/>
    </physiologicalReaction>
</comment>
<comment type="caution">
    <text evidence="29">The sequence shown here is derived from an EMBL/GenBank/DDBJ whole genome shotgun (WGS) entry which is preliminary data.</text>
</comment>
<comment type="catalytic activity">
    <reaction evidence="23">
        <text>N(6)-methyl-ATP + H2O = N(6)-methyl-AMP + diphosphate + H(+)</text>
        <dbReference type="Rhea" id="RHEA:67608"/>
        <dbReference type="ChEBI" id="CHEBI:15377"/>
        <dbReference type="ChEBI" id="CHEBI:15378"/>
        <dbReference type="ChEBI" id="CHEBI:33019"/>
        <dbReference type="ChEBI" id="CHEBI:144842"/>
        <dbReference type="ChEBI" id="CHEBI:172873"/>
    </reaction>
    <physiologicalReaction direction="left-to-right" evidence="23">
        <dbReference type="Rhea" id="RHEA:67609"/>
    </physiologicalReaction>
</comment>
<evidence type="ECO:0000256" key="9">
    <source>
        <dbReference type="ARBA" id="ARBA00022842"/>
    </source>
</evidence>
<evidence type="ECO:0000256" key="5">
    <source>
        <dbReference type="ARBA" id="ARBA00011245"/>
    </source>
</evidence>
<dbReference type="GO" id="GO:0008413">
    <property type="term" value="F:8-oxo-7,8-dihydroguanosine triphosphate pyrophosphatase activity"/>
    <property type="evidence" value="ECO:0007669"/>
    <property type="project" value="InterPro"/>
</dbReference>
<dbReference type="GO" id="GO:0005634">
    <property type="term" value="C:nucleus"/>
    <property type="evidence" value="ECO:0007669"/>
    <property type="project" value="UniProtKB-SubCell"/>
</dbReference>
<evidence type="ECO:0000256" key="20">
    <source>
        <dbReference type="ARBA" id="ARBA00030682"/>
    </source>
</evidence>